<dbReference type="Pfam" id="PF09907">
    <property type="entry name" value="HigB_toxin"/>
    <property type="match status" value="1"/>
</dbReference>
<dbReference type="InterPro" id="IPR018669">
    <property type="entry name" value="Toxin_HigB"/>
</dbReference>
<proteinExistence type="predicted"/>
<dbReference type="Proteomes" id="UP000199048">
    <property type="component" value="Unassembled WGS sequence"/>
</dbReference>
<gene>
    <name evidence="1" type="ORF">SAMN05192568_10519</name>
</gene>
<dbReference type="GO" id="GO:0004519">
    <property type="term" value="F:endonuclease activity"/>
    <property type="evidence" value="ECO:0007669"/>
    <property type="project" value="InterPro"/>
</dbReference>
<reference evidence="2" key="1">
    <citation type="submission" date="2016-10" db="EMBL/GenBank/DDBJ databases">
        <authorList>
            <person name="Varghese N."/>
            <person name="Submissions S."/>
        </authorList>
    </citation>
    <scope>NUCLEOTIDE SEQUENCE [LARGE SCALE GENOMIC DNA]</scope>
    <source>
        <strain evidence="2">BL36</strain>
    </source>
</reference>
<dbReference type="GO" id="GO:0110001">
    <property type="term" value="C:toxin-antitoxin complex"/>
    <property type="evidence" value="ECO:0007669"/>
    <property type="project" value="InterPro"/>
</dbReference>
<accession>A0A1I4T9T4</accession>
<organism evidence="1 2">
    <name type="scientific">Methylobacterium pseudosasicola</name>
    <dbReference type="NCBI Taxonomy" id="582667"/>
    <lineage>
        <taxon>Bacteria</taxon>
        <taxon>Pseudomonadati</taxon>
        <taxon>Pseudomonadota</taxon>
        <taxon>Alphaproteobacteria</taxon>
        <taxon>Hyphomicrobiales</taxon>
        <taxon>Methylobacteriaceae</taxon>
        <taxon>Methylobacterium</taxon>
    </lineage>
</organism>
<dbReference type="AlphaFoldDB" id="A0A1I4T9T4"/>
<keyword evidence="2" id="KW-1185">Reference proteome</keyword>
<evidence type="ECO:0000313" key="2">
    <source>
        <dbReference type="Proteomes" id="UP000199048"/>
    </source>
</evidence>
<sequence>MFGNTVDFIGDNRVIFDIGGNKYRLIVRVSYTYKACQIKFVGTHAEYDAIDPLRVEVG</sequence>
<dbReference type="STRING" id="582667.SAMN05192568_10519"/>
<evidence type="ECO:0000313" key="1">
    <source>
        <dbReference type="EMBL" id="SFM73371.1"/>
    </source>
</evidence>
<dbReference type="EMBL" id="FOTK01000051">
    <property type="protein sequence ID" value="SFM73371.1"/>
    <property type="molecule type" value="Genomic_DNA"/>
</dbReference>
<protein>
    <submittedName>
        <fullName evidence="1">mRNA interferase HigB</fullName>
    </submittedName>
</protein>
<dbReference type="GO" id="GO:0003723">
    <property type="term" value="F:RNA binding"/>
    <property type="evidence" value="ECO:0007669"/>
    <property type="project" value="InterPro"/>
</dbReference>
<name>A0A1I4T9T4_9HYPH</name>